<evidence type="ECO:0000313" key="2">
    <source>
        <dbReference type="Proteomes" id="UP001054945"/>
    </source>
</evidence>
<comment type="caution">
    <text evidence="1">The sequence shown here is derived from an EMBL/GenBank/DDBJ whole genome shotgun (WGS) entry which is preliminary data.</text>
</comment>
<dbReference type="EMBL" id="BPLR01009628">
    <property type="protein sequence ID" value="GIY33368.1"/>
    <property type="molecule type" value="Genomic_DNA"/>
</dbReference>
<reference evidence="1 2" key="1">
    <citation type="submission" date="2021-06" db="EMBL/GenBank/DDBJ databases">
        <title>Caerostris extrusa draft genome.</title>
        <authorList>
            <person name="Kono N."/>
            <person name="Arakawa K."/>
        </authorList>
    </citation>
    <scope>NUCLEOTIDE SEQUENCE [LARGE SCALE GENOMIC DNA]</scope>
</reference>
<organism evidence="1 2">
    <name type="scientific">Caerostris extrusa</name>
    <name type="common">Bark spider</name>
    <name type="synonym">Caerostris bankana</name>
    <dbReference type="NCBI Taxonomy" id="172846"/>
    <lineage>
        <taxon>Eukaryota</taxon>
        <taxon>Metazoa</taxon>
        <taxon>Ecdysozoa</taxon>
        <taxon>Arthropoda</taxon>
        <taxon>Chelicerata</taxon>
        <taxon>Arachnida</taxon>
        <taxon>Araneae</taxon>
        <taxon>Araneomorphae</taxon>
        <taxon>Entelegynae</taxon>
        <taxon>Araneoidea</taxon>
        <taxon>Araneidae</taxon>
        <taxon>Caerostris</taxon>
    </lineage>
</organism>
<gene>
    <name evidence="1" type="ORF">CEXT_361</name>
</gene>
<accession>A0AAV4SG34</accession>
<evidence type="ECO:0000313" key="1">
    <source>
        <dbReference type="EMBL" id="GIY33368.1"/>
    </source>
</evidence>
<name>A0AAV4SG34_CAEEX</name>
<keyword evidence="2" id="KW-1185">Reference proteome</keyword>
<dbReference type="AlphaFoldDB" id="A0AAV4SG34"/>
<protein>
    <submittedName>
        <fullName evidence="1">Uncharacterized protein</fullName>
    </submittedName>
</protein>
<proteinExistence type="predicted"/>
<dbReference type="Proteomes" id="UP001054945">
    <property type="component" value="Unassembled WGS sequence"/>
</dbReference>
<sequence>MLQKRELPISRDGHIVPNNMARHDFFGSFCVKSEGLILCRHELGVTSNTCANTSSWDRLQGIMLAETIITLPLFC</sequence>